<protein>
    <submittedName>
        <fullName evidence="1">Uncharacterized protein</fullName>
    </submittedName>
</protein>
<sequence>MDTLAGLEAAEKAPNPEDEVIDEEVELDDNVELLVGLPGGTDSQELFTTLEVSSQSQQLLSGKQEAAEFDCSVL</sequence>
<gene>
    <name evidence="1" type="ORF">UY3_08895</name>
</gene>
<evidence type="ECO:0000313" key="2">
    <source>
        <dbReference type="Proteomes" id="UP000031443"/>
    </source>
</evidence>
<keyword evidence="2" id="KW-1185">Reference proteome</keyword>
<proteinExistence type="predicted"/>
<accession>M7B9V8</accession>
<evidence type="ECO:0000313" key="1">
    <source>
        <dbReference type="EMBL" id="EMP33944.1"/>
    </source>
</evidence>
<dbReference type="Proteomes" id="UP000031443">
    <property type="component" value="Unassembled WGS sequence"/>
</dbReference>
<dbReference type="AlphaFoldDB" id="M7B9V8"/>
<organism evidence="1 2">
    <name type="scientific">Chelonia mydas</name>
    <name type="common">Green sea-turtle</name>
    <name type="synonym">Chelonia agassizi</name>
    <dbReference type="NCBI Taxonomy" id="8469"/>
    <lineage>
        <taxon>Eukaryota</taxon>
        <taxon>Metazoa</taxon>
        <taxon>Chordata</taxon>
        <taxon>Craniata</taxon>
        <taxon>Vertebrata</taxon>
        <taxon>Euteleostomi</taxon>
        <taxon>Archelosauria</taxon>
        <taxon>Testudinata</taxon>
        <taxon>Testudines</taxon>
        <taxon>Cryptodira</taxon>
        <taxon>Durocryptodira</taxon>
        <taxon>Americhelydia</taxon>
        <taxon>Chelonioidea</taxon>
        <taxon>Cheloniidae</taxon>
        <taxon>Chelonia</taxon>
    </lineage>
</organism>
<name>M7B9V8_CHEMY</name>
<reference evidence="2" key="1">
    <citation type="journal article" date="2013" name="Nat. Genet.">
        <title>The draft genomes of soft-shell turtle and green sea turtle yield insights into the development and evolution of the turtle-specific body plan.</title>
        <authorList>
            <person name="Wang Z."/>
            <person name="Pascual-Anaya J."/>
            <person name="Zadissa A."/>
            <person name="Li W."/>
            <person name="Niimura Y."/>
            <person name="Huang Z."/>
            <person name="Li C."/>
            <person name="White S."/>
            <person name="Xiong Z."/>
            <person name="Fang D."/>
            <person name="Wang B."/>
            <person name="Ming Y."/>
            <person name="Chen Y."/>
            <person name="Zheng Y."/>
            <person name="Kuraku S."/>
            <person name="Pignatelli M."/>
            <person name="Herrero J."/>
            <person name="Beal K."/>
            <person name="Nozawa M."/>
            <person name="Li Q."/>
            <person name="Wang J."/>
            <person name="Zhang H."/>
            <person name="Yu L."/>
            <person name="Shigenobu S."/>
            <person name="Wang J."/>
            <person name="Liu J."/>
            <person name="Flicek P."/>
            <person name="Searle S."/>
            <person name="Wang J."/>
            <person name="Kuratani S."/>
            <person name="Yin Y."/>
            <person name="Aken B."/>
            <person name="Zhang G."/>
            <person name="Irie N."/>
        </authorList>
    </citation>
    <scope>NUCLEOTIDE SEQUENCE [LARGE SCALE GENOMIC DNA]</scope>
</reference>
<dbReference type="EMBL" id="KB534687">
    <property type="protein sequence ID" value="EMP33944.1"/>
    <property type="molecule type" value="Genomic_DNA"/>
</dbReference>